<dbReference type="SMART" id="SM00181">
    <property type="entry name" value="EGF"/>
    <property type="match status" value="7"/>
</dbReference>
<dbReference type="PROSITE" id="PS01187">
    <property type="entry name" value="EGF_CA"/>
    <property type="match status" value="1"/>
</dbReference>
<feature type="disulfide bond" evidence="15">
    <location>
        <begin position="1437"/>
        <end position="1446"/>
    </location>
</feature>
<dbReference type="PROSITE" id="PS01186">
    <property type="entry name" value="EGF_2"/>
    <property type="match status" value="2"/>
</dbReference>
<feature type="disulfide bond" evidence="16">
    <location>
        <begin position="3440"/>
        <end position="3452"/>
    </location>
</feature>
<keyword evidence="6" id="KW-0768">Sushi</keyword>
<feature type="compositionally biased region" description="Low complexity" evidence="19">
    <location>
        <begin position="401"/>
        <end position="423"/>
    </location>
</feature>
<dbReference type="InterPro" id="IPR001881">
    <property type="entry name" value="EGF-like_Ca-bd_dom"/>
</dbReference>
<keyword evidence="9" id="KW-0735">Signal-anchor</keyword>
<evidence type="ECO:0000256" key="7">
    <source>
        <dbReference type="ARBA" id="ARBA00022692"/>
    </source>
</evidence>
<dbReference type="InterPro" id="IPR011042">
    <property type="entry name" value="6-blade_b-propeller_TolB-like"/>
</dbReference>
<feature type="domain" description="SEA" evidence="22">
    <location>
        <begin position="118"/>
        <end position="244"/>
    </location>
</feature>
<dbReference type="PROSITE" id="PS00022">
    <property type="entry name" value="EGF_1"/>
    <property type="match status" value="5"/>
</dbReference>
<feature type="domain" description="Peptidase S1" evidence="25">
    <location>
        <begin position="2768"/>
        <end position="3010"/>
    </location>
</feature>
<dbReference type="SMART" id="SM00135">
    <property type="entry name" value="LY"/>
    <property type="match status" value="7"/>
</dbReference>
<dbReference type="SMART" id="SM00042">
    <property type="entry name" value="CUB"/>
    <property type="match status" value="10"/>
</dbReference>
<dbReference type="RefSeq" id="XP_006818365.1">
    <property type="nucleotide sequence ID" value="XM_006818302.1"/>
</dbReference>
<dbReference type="PROSITE" id="PS00010">
    <property type="entry name" value="ASX_HYDROXYL"/>
    <property type="match status" value="1"/>
</dbReference>
<dbReference type="SMART" id="SM00179">
    <property type="entry name" value="EGF_CA"/>
    <property type="match status" value="4"/>
</dbReference>
<feature type="compositionally biased region" description="Low complexity" evidence="19">
    <location>
        <begin position="303"/>
        <end position="317"/>
    </location>
</feature>
<keyword evidence="18" id="KW-0378">Hydrolase</keyword>
<feature type="disulfide bond" evidence="16">
    <location>
        <begin position="3423"/>
        <end position="3438"/>
    </location>
</feature>
<feature type="disulfide bond" evidence="15">
    <location>
        <begin position="1399"/>
        <end position="1408"/>
    </location>
</feature>
<evidence type="ECO:0000256" key="5">
    <source>
        <dbReference type="ARBA" id="ARBA00022583"/>
    </source>
</evidence>
<comment type="subcellular location">
    <subcellularLocation>
        <location evidence="1">Cell membrane</location>
        <topology evidence="1">Single-pass type II membrane protein</topology>
    </subcellularLocation>
    <subcellularLocation>
        <location evidence="2">Secreted</location>
    </subcellularLocation>
</comment>
<dbReference type="PROSITE" id="PS50026">
    <property type="entry name" value="EGF_3"/>
    <property type="match status" value="5"/>
</dbReference>
<dbReference type="SUPFAM" id="SSF57196">
    <property type="entry name" value="EGF/Laminin"/>
    <property type="match status" value="1"/>
</dbReference>
<dbReference type="PROSITE" id="PS50024">
    <property type="entry name" value="SEA"/>
    <property type="match status" value="1"/>
</dbReference>
<evidence type="ECO:0000256" key="18">
    <source>
        <dbReference type="RuleBase" id="RU363034"/>
    </source>
</evidence>
<feature type="disulfide bond" evidence="16">
    <location>
        <begin position="3315"/>
        <end position="3330"/>
    </location>
</feature>
<feature type="disulfide bond" evidence="16">
    <location>
        <begin position="3386"/>
        <end position="3401"/>
    </location>
</feature>
<dbReference type="PROSITE" id="PS00135">
    <property type="entry name" value="TRYPSIN_SER"/>
    <property type="match status" value="1"/>
</dbReference>
<dbReference type="PROSITE" id="PS51120">
    <property type="entry name" value="LDLRB"/>
    <property type="match status" value="1"/>
</dbReference>
<feature type="domain" description="CUB" evidence="21">
    <location>
        <begin position="1055"/>
        <end position="1165"/>
    </location>
</feature>
<keyword evidence="10 20" id="KW-1133">Transmembrane helix</keyword>
<dbReference type="Pfam" id="PF00089">
    <property type="entry name" value="Trypsin"/>
    <property type="match status" value="2"/>
</dbReference>
<keyword evidence="8" id="KW-0677">Repeat</keyword>
<feature type="disulfide bond" evidence="16">
    <location>
        <begin position="3374"/>
        <end position="3392"/>
    </location>
</feature>
<dbReference type="InterPro" id="IPR001254">
    <property type="entry name" value="Trypsin_dom"/>
</dbReference>
<feature type="domain" description="EGF-like" evidence="23">
    <location>
        <begin position="2562"/>
        <end position="2598"/>
    </location>
</feature>
<dbReference type="SUPFAM" id="SSF49854">
    <property type="entry name" value="Spermadhesin, CUB domain"/>
    <property type="match status" value="10"/>
</dbReference>
<feature type="disulfide bond" evidence="15">
    <location>
        <begin position="2588"/>
        <end position="2597"/>
    </location>
</feature>
<dbReference type="InterPro" id="IPR036055">
    <property type="entry name" value="LDL_receptor-like_sf"/>
</dbReference>
<accession>A0ABM0MEC4</accession>
<feature type="repeat" description="LDL-receptor class B" evidence="17">
    <location>
        <begin position="733"/>
        <end position="774"/>
    </location>
</feature>
<dbReference type="InterPro" id="IPR000742">
    <property type="entry name" value="EGF"/>
</dbReference>
<dbReference type="Pfam" id="PF01392">
    <property type="entry name" value="Fz"/>
    <property type="match status" value="2"/>
</dbReference>
<sequence length="4063" mass="448457">MALDNPTYDNPGVDSPMQNGLSDSLDPVYQYWTPKGDVKTRQFQLHGRSAQYEVDTKSSKRSTLITGIVLGSIAIIVGISVGLAIYFIGPETEPAVTPIVTEKPITTTAYPVVEGKAGQLKIDASMVIDFLDGEEVEFISEYNEPTSDEYIALENKIKNNLDNIYMNSSIADVYNGSTILDFAPGSIRVSFRLNIIVPDTYNGGGDATDSPDFIPSANTIIDILIEVVIVSEGDGSIGVRENSIVITQVISPPQPTRVPTHEPAPPTQRPPITTVLPTGQPTVYRPTGTRPHTTKHQTTKSATLPPEQTTSQPTTPLDQTHRPTTRVTTPPGPTHRLTTKIITTPGSTHPSTKTTGTPEQQQTTTQEQPAPTTITALQTTPPHRPTDQSTTASRPTAHPSTKTTGTPEQQQTTTTQEQSAPTTIAVPQTTLSHGPTDQSTTASRPTAHSSTKTTGTPEQQQTTTTQEQSAPTTIAVPQTTPSHGPTDRSTTASRPTAHSSTITTGTPVQQQTTTTQEQSAPTTSRPTTTPGFVCGDSYTIFPGDSQRVTSPNYPMANTDQINCLWFLSVDDGRQMIVHIEALNTLSFDFLEVGNGEDAFNGSSIIYSISGNYAPPDVLSSGNKIWISFVASGTTENQGFSLQVVDTKDGDFVIVSDANLMRRIFIDNADVQDVFQVSYEVTKIAYDWVDESAFWIEGDTIIREWRVNKIYTAASFVSWKTHMPMDLSVDSLSRNIYWTDEVRGTIEVAKLDGSMRKVLLTGLSSPYPIEVAAVSGWMFWADFFDQTIYRAYTNGDNMETFITDVGSVSGMAIDHVGKKLFWCDWEYEQIEVYDMNLGERKVIISVTYPMDVAVSATHIYWTDQFANGLFQIEQSANNVSEVVPFGPQNYTMPTGLFVQTLVSIPDGTNGCAVDNGGCDHFCFPVPGPNITCENPDGGIGDDCGEWIDISMYNTDLVYYLDTDILNGEDECTWIIQGTAGLLVDVTFINVPSDCTYSITIGSGSDVLMNTIVTFTEALFYSGVSFTSDVSSLWMQRNNMSSGCSGDVEVFVGNTVCGRHITSTDYVTSIWSPNYPYDYGRNRECIWTVSFEPGEEIHVQFWDFATGQNIDVLTYGNGLQPDTSVIRSSSGLVRPENFVSDSNELWFTFTTGSQQSSRGFYIELKVYDQACSPTEFVCTNGACLSPAMVCDGNNDCSDSVDEWLCFDVVQPTIKPSVSSPITTKPPIYIYLSEDGIANISTPNYPEIYPENEDITWIIIGPAHQRLLVTFMRIFKIETNYDFLYIGDGDTPSDDFIILMGTLKPLDYLASGNSVWMRFTSDDIYSLDGFQAIIYSVELCPANYSCENQAMCVVTADNPSYCVCPEGWVGSFCENEFDPCEVHQCANGGTCVSEGSTYNCLCRPGTLGTLCSIIRDDCTSNPCVGESECISIINGFLCQCGPAYTGKRCQIYIEPITFSVEFMITNITFVEEYEDSTTVEYQQLEMKVLSSLSEVYEPTLINHADTVVEITGFKRVCGDEFVISIGEVVSLTTPGYPGYYVSNTTCIWKVTTDVDRRLFVHVDFLDVEYEHDYLYVGNGADLYDNSTIYYITGSVPPVDVLTEGNQLWVKFSADDFINKQGFSMSIYDTIGDFILTADYIDNLGRIFLDIPEESYNLNLPIHLVDKPRRVSYDFVSDGIYWAEEKGQIKVAERKNERYNVQTVASWKVSDVKGLNIDPLSRNVYWTDTARGTIEVVNLENGWRRVLLSGLARPGPIEVAAVSGWMFWADNENDEVNATDNVIYRAYTNGSNMDSFIRGVGYVSGMAIDHKDKKLFWCDYRTETVEVYHFLSGTRSVVLNLGLSVSIDVAIDSNYIYWMDQYSKDLMRADRSGNSSDTFISQQYSLGWGLYVQTLHSQPDGTNMCANDNGGCPYFCFPIPGNDRSCEDPDGGIGDACGEFVELEEAENITLHPQFVNSYDCAWIFNTQPGRFVEATVDTTSVSQSCAYNISAGNGVTIESGIIGAWDQSVDLHRVQTLLSSGQTLWIHAQFSEDCAVDDIAVTARDTDGCAGVYDITNNDEYVRITSPNFPLKYDNSRTCVWLFSSPANTKMNINFWSFQTEVDSDLLGYGVGLDPTQETLQDIFSGDHRPTNVVSQTNLMWIYFSSDLLVTKRGFVFDVHLYNSVCEESAMVCPNGMCFSENIICDYVADCSDGTDEKYCFVPMRPTASSSPMTTALFTTPESTCGETIYLPPNGKRNITSPNYPEDYPPDSNCLWLVSTEVGYNIRLDFTYVKLENTYDYIYFGFGDDPSDVTTQIDEITGVEIPPDYIANGRDIWILFTSDNIVQEKGFLASVYSLEGCGTDLTLVEEETTTISSPNYPESYDLNKVCTWMVHVSENRGIRLTFLAFNTEECCDYLTVGTGSDINSEDSVIASYSGMVVPEELVVMSRDIWIQFSSDVSFASSGFEILISDTSFCVDLSTPSCDPYRPYSGLRVASEDKSMKRNKRQSGGGFEYEGCHQYINLFMCAVLSPECMSNGDYRQVCQSFCDEVESACKSVIEGGGSVWTIDCSTMPVLSNETGCIEITGCIGNPCVYGECQPLENTDYECDCIPGWEGTNCDIDTNECAEDPCFNGGTCIDDVNDFSCQCPNNTAGKNCFCQLETTPICQSSPISKYTGSGSLLYTENEFNILMHNLTQLDCYPYTDILLCALYDHPCDDNGNTLLPCKGFCRAAKNNCARPLALIGITWPFECDDLPESLDPTICYGSQYILYNTTGICGTRPASVVRNRIVGGDESSLGDWPWQIALYRWGVHWCGGTVIDSQWILTAAHCVEGDSETIFDVILGIVNLENSASPHRVARHVSEIHIHPGRNSVKRDYDYALLRLNMPVEFNDFIRPACLPTDDPNFFPDTQICYITGWGSLYENEIYCPDTYFQCSDGITCIPSSSVCNTFANCPDGGDELECEEVCREDLVVENVPSSLTVVDFPRGNGAYDAELFCIWVVTIEPGALIYVEFTFFDTELCCDYIKMGNGRNPYNPGSIVLDKYAGHVKPPTFVSTGDAVWLTFHSDEQVQKDGFVVEFSKATGTECLGKYECPNGLCILLEKVCDDIDDCIGAEDEMGCGEPCLEYIIFSPGEIVNITSPNYPYYYPGDTECLWIVSNDGGKSVVVKFLEFKTEMGFDTVSIGVGINSSAPSSVRLNSISGTTLPGTYISDDKSIWITFNSDGSVSDKGFFLMLSDGTDKSCSDVEPDSYQCGNTVCISDMKLFCDGQNNCGDFSDEIGCTCHPTIQFQCADGPCVNWDSLCDNVIDCPLGEDEAFCDPFTCQNGHTVYDVHVCNGINDCGDNTDEMGCDCSDLQFDCGDECININYQCDGKADCSNGLDEENCDCASWQWQCDNGECIPFWDMCNRHVDCADGSDEIGCNVCSEYEFTCRSYYCVSLSSVCDGNFDCPDGSDEFNCSCTENHFNCSNGYCINKDRVCNDYEECADGSDEMQHCDTVPRCGGDITLLGNSSVINSTNYPSPYPESRNCHWIVQGPPGNSYLDVTFLDFQLTDFVLIGWGEDSYDISTVVSRYTDMDNTHPQGMFTIVGNSMWIRLDTDYITNPADIGFSLLVETSNGLLCDEGFLCADNKKCIPESFQCDGINDCLDISDEYTNCCPDGQFSCGIIDTCIEESSVCNGTIECPNGLDERDCDYCSDTEYTCPDGQCIPLSSLCNGVSECVMDYDEVGCVIRNQADVAFGQSFVEVFMDNWLPLCIDESDFDPVYGNLICRGIGYRSYRNISFSAAPSRSLYAVLQSSLPSNTQYTHLHGLLTTSATCDGGTTVDIDCQPYECGSIPSSSNRIVGGDNAVPGSWPWQVSLQFEGSHFCGGVIIDEQWILTAAHCAFIEGKDVLPVDPHLVVALAGVNDLTDKNAVRLKISEVHIHPIFSMNRFHNDIALMKLEQPLVYSDSILPVCLPQANFTVSEGDYAWATGWGTVWEYGRVPMVLQEAKIPLMPDDACSYYYAFTTEKTICVGVKSGYLGVCHGDSGGPLNYLGEDNKWYVLGVTSTTTTCGSARNPAAYTEVRHYYDFFQQTTGIVFDF</sequence>
<evidence type="ECO:0000259" key="23">
    <source>
        <dbReference type="PROSITE" id="PS50026"/>
    </source>
</evidence>
<dbReference type="InterPro" id="IPR000859">
    <property type="entry name" value="CUB_dom"/>
</dbReference>
<dbReference type="CDD" id="cd00190">
    <property type="entry name" value="Tryp_SPc"/>
    <property type="match status" value="2"/>
</dbReference>
<feature type="disulfide bond" evidence="15">
    <location>
        <begin position="2626"/>
        <end position="2635"/>
    </location>
</feature>
<dbReference type="Gene3D" id="2.40.10.10">
    <property type="entry name" value="Trypsin-like serine proteases"/>
    <property type="match status" value="2"/>
</dbReference>
<dbReference type="Pfam" id="PF00431">
    <property type="entry name" value="CUB"/>
    <property type="match status" value="10"/>
</dbReference>
<feature type="disulfide bond" evidence="16">
    <location>
        <begin position="3367"/>
        <end position="3379"/>
    </location>
</feature>
<feature type="domain" description="EGF-like" evidence="23">
    <location>
        <begin position="1333"/>
        <end position="1371"/>
    </location>
</feature>
<feature type="domain" description="FZ" evidence="24">
    <location>
        <begin position="2666"/>
        <end position="2745"/>
    </location>
</feature>
<feature type="domain" description="FZ" evidence="24">
    <location>
        <begin position="2496"/>
        <end position="2563"/>
    </location>
</feature>
<dbReference type="InterPro" id="IPR002172">
    <property type="entry name" value="LDrepeatLR_classA_rpt"/>
</dbReference>
<dbReference type="InterPro" id="IPR035914">
    <property type="entry name" value="Sperma_CUB_dom_sf"/>
</dbReference>
<keyword evidence="11 20" id="KW-0472">Membrane</keyword>
<evidence type="ECO:0000256" key="13">
    <source>
        <dbReference type="ARBA" id="ARBA00023170"/>
    </source>
</evidence>
<dbReference type="SUPFAM" id="SSF63501">
    <property type="entry name" value="Frizzled cysteine-rich domain"/>
    <property type="match status" value="2"/>
</dbReference>
<proteinExistence type="predicted"/>
<feature type="disulfide bond" evidence="16">
    <location>
        <begin position="3303"/>
        <end position="3321"/>
    </location>
</feature>
<feature type="compositionally biased region" description="Low complexity" evidence="19">
    <location>
        <begin position="451"/>
        <end position="473"/>
    </location>
</feature>
<evidence type="ECO:0000256" key="19">
    <source>
        <dbReference type="SAM" id="MobiDB-lite"/>
    </source>
</evidence>
<evidence type="ECO:0000259" key="24">
    <source>
        <dbReference type="PROSITE" id="PS50038"/>
    </source>
</evidence>
<dbReference type="SMART" id="SM00192">
    <property type="entry name" value="LDLa"/>
    <property type="match status" value="14"/>
</dbReference>
<dbReference type="SUPFAM" id="SSF57184">
    <property type="entry name" value="Growth factor receptor domain"/>
    <property type="match status" value="1"/>
</dbReference>
<feature type="domain" description="CUB" evidence="21">
    <location>
        <begin position="1514"/>
        <end position="1626"/>
    </location>
</feature>
<feature type="domain" description="CUB" evidence="21">
    <location>
        <begin position="2338"/>
        <end position="2451"/>
    </location>
</feature>
<feature type="disulfide bond" evidence="16">
    <location>
        <begin position="3283"/>
        <end position="3298"/>
    </location>
</feature>
<feature type="domain" description="CUB" evidence="21">
    <location>
        <begin position="2046"/>
        <end position="2159"/>
    </location>
</feature>
<dbReference type="InterPro" id="IPR000152">
    <property type="entry name" value="EGF-type_Asp/Asn_hydroxyl_site"/>
</dbReference>
<dbReference type="SUPFAM" id="SSF63825">
    <property type="entry name" value="YWTD domain"/>
    <property type="match status" value="2"/>
</dbReference>
<dbReference type="PRINTS" id="PR00261">
    <property type="entry name" value="LDLRECEPTOR"/>
</dbReference>
<feature type="region of interest" description="Disordered" evidence="19">
    <location>
        <begin position="250"/>
        <end position="535"/>
    </location>
</feature>
<feature type="domain" description="CUB" evidence="21">
    <location>
        <begin position="534"/>
        <end position="646"/>
    </location>
</feature>
<keyword evidence="3" id="KW-0964">Secreted</keyword>
<feature type="disulfide bond" evidence="16">
    <location>
        <begin position="3085"/>
        <end position="3100"/>
    </location>
</feature>
<dbReference type="GeneID" id="100377183"/>
<feature type="disulfide bond" evidence="16">
    <location>
        <begin position="3694"/>
        <end position="3709"/>
    </location>
</feature>
<dbReference type="PROSITE" id="PS00134">
    <property type="entry name" value="TRYPSIN_HIS"/>
    <property type="match status" value="2"/>
</dbReference>
<dbReference type="PANTHER" id="PTHR24252:SF7">
    <property type="entry name" value="HYALIN"/>
    <property type="match status" value="1"/>
</dbReference>
<dbReference type="CDD" id="cd07066">
    <property type="entry name" value="CRD_FZ"/>
    <property type="match status" value="2"/>
</dbReference>
<feature type="transmembrane region" description="Helical" evidence="20">
    <location>
        <begin position="64"/>
        <end position="88"/>
    </location>
</feature>
<dbReference type="Gene3D" id="2.60.120.290">
    <property type="entry name" value="Spermadhesin, CUB domain"/>
    <property type="match status" value="10"/>
</dbReference>
<feature type="disulfide bond" evidence="16">
    <location>
        <begin position="3271"/>
        <end position="3289"/>
    </location>
</feature>
<dbReference type="InterPro" id="IPR009030">
    <property type="entry name" value="Growth_fac_rcpt_cys_sf"/>
</dbReference>
<dbReference type="Gene3D" id="4.10.400.10">
    <property type="entry name" value="Low-density Lipoprotein Receptor"/>
    <property type="match status" value="14"/>
</dbReference>
<feature type="domain" description="CUB" evidence="21">
    <location>
        <begin position="3481"/>
        <end position="3596"/>
    </location>
</feature>
<feature type="disulfide bond" evidence="16">
    <location>
        <begin position="3404"/>
        <end position="3416"/>
    </location>
</feature>
<feature type="disulfide bond" evidence="16">
    <location>
        <begin position="1169"/>
        <end position="1181"/>
    </location>
</feature>
<feature type="disulfide bond" evidence="15">
    <location>
        <begin position="1361"/>
        <end position="1370"/>
    </location>
</feature>
<dbReference type="Gene3D" id="1.10.2000.10">
    <property type="entry name" value="Frizzled cysteine-rich domain"/>
    <property type="match status" value="2"/>
</dbReference>
<dbReference type="SUPFAM" id="SSF82671">
    <property type="entry name" value="SEA domain"/>
    <property type="match status" value="2"/>
</dbReference>
<keyword evidence="18" id="KW-0645">Protease</keyword>
<evidence type="ECO:0000256" key="1">
    <source>
        <dbReference type="ARBA" id="ARBA00004401"/>
    </source>
</evidence>
<keyword evidence="14" id="KW-0325">Glycoprotein</keyword>
<feature type="domain" description="CUB" evidence="21">
    <location>
        <begin position="1203"/>
        <end position="1334"/>
    </location>
</feature>
<feature type="disulfide bond" evidence="15">
    <location>
        <begin position="2566"/>
        <end position="2576"/>
    </location>
</feature>
<evidence type="ECO:0000259" key="21">
    <source>
        <dbReference type="PROSITE" id="PS01180"/>
    </source>
</evidence>
<feature type="domain" description="CUB" evidence="21">
    <location>
        <begin position="2222"/>
        <end position="2335"/>
    </location>
</feature>
<dbReference type="SMART" id="SM00063">
    <property type="entry name" value="FRI"/>
    <property type="match status" value="1"/>
</dbReference>
<feature type="domain" description="EGF-like" evidence="23">
    <location>
        <begin position="2600"/>
        <end position="2636"/>
    </location>
</feature>
<feature type="disulfide bond" evidence="16">
    <location>
        <begin position="3246"/>
        <end position="3261"/>
    </location>
</feature>
<feature type="domain" description="CUB" evidence="21">
    <location>
        <begin position="3100"/>
        <end position="3218"/>
    </location>
</feature>
<evidence type="ECO:0000256" key="2">
    <source>
        <dbReference type="ARBA" id="ARBA00004613"/>
    </source>
</evidence>
<reference evidence="27" key="1">
    <citation type="submission" date="2025-08" db="UniProtKB">
        <authorList>
            <consortium name="RefSeq"/>
        </authorList>
    </citation>
    <scope>IDENTIFICATION</scope>
    <source>
        <tissue evidence="27">Testes</tissue>
    </source>
</reference>
<feature type="domain" description="Peptidase S1" evidence="25">
    <location>
        <begin position="3823"/>
        <end position="4058"/>
    </location>
</feature>
<feature type="disulfide bond" evidence="16">
    <location>
        <begin position="2927"/>
        <end position="2942"/>
    </location>
</feature>
<dbReference type="PROSITE" id="PS01209">
    <property type="entry name" value="LDLRA_1"/>
    <property type="match status" value="1"/>
</dbReference>
<dbReference type="PROSITE" id="PS50240">
    <property type="entry name" value="TRYPSIN_DOM"/>
    <property type="match status" value="2"/>
</dbReference>
<evidence type="ECO:0000256" key="14">
    <source>
        <dbReference type="ARBA" id="ARBA00023180"/>
    </source>
</evidence>
<evidence type="ECO:0000256" key="17">
    <source>
        <dbReference type="PROSITE-ProRule" id="PRU00461"/>
    </source>
</evidence>
<evidence type="ECO:0000256" key="3">
    <source>
        <dbReference type="ARBA" id="ARBA00022525"/>
    </source>
</evidence>
<dbReference type="InterPro" id="IPR036364">
    <property type="entry name" value="SEA_dom_sf"/>
</dbReference>
<name>A0ABM0MEC4_SACKO</name>
<feature type="disulfide bond" evidence="16">
    <location>
        <begin position="3073"/>
        <end position="3091"/>
    </location>
</feature>
<feature type="compositionally biased region" description="Low complexity" evidence="19">
    <location>
        <begin position="352"/>
        <end position="375"/>
    </location>
</feature>
<evidence type="ECO:0000313" key="27">
    <source>
        <dbReference type="RefSeq" id="XP_006818365.1"/>
    </source>
</evidence>
<evidence type="ECO:0000256" key="11">
    <source>
        <dbReference type="ARBA" id="ARBA00023136"/>
    </source>
</evidence>
<comment type="caution">
    <text evidence="15">Lacks conserved residue(s) required for the propagation of feature annotation.</text>
</comment>
<feature type="domain" description="EGF-like" evidence="23">
    <location>
        <begin position="1373"/>
        <end position="1409"/>
    </location>
</feature>
<feature type="disulfide bond" evidence="16">
    <location>
        <begin position="3447"/>
        <end position="3465"/>
    </location>
</feature>
<evidence type="ECO:0000256" key="20">
    <source>
        <dbReference type="SAM" id="Phobius"/>
    </source>
</evidence>
<dbReference type="PANTHER" id="PTHR24252">
    <property type="entry name" value="ACROSIN-RELATED"/>
    <property type="match status" value="1"/>
</dbReference>
<keyword evidence="26" id="KW-1185">Reference proteome</keyword>
<organism evidence="26 27">
    <name type="scientific">Saccoglossus kowalevskii</name>
    <name type="common">Acorn worm</name>
    <dbReference type="NCBI Taxonomy" id="10224"/>
    <lineage>
        <taxon>Eukaryota</taxon>
        <taxon>Metazoa</taxon>
        <taxon>Hemichordata</taxon>
        <taxon>Enteropneusta</taxon>
        <taxon>Harrimaniidae</taxon>
        <taxon>Saccoglossus</taxon>
    </lineage>
</organism>
<keyword evidence="7 20" id="KW-0812">Transmembrane</keyword>
<dbReference type="Proteomes" id="UP000694865">
    <property type="component" value="Unplaced"/>
</dbReference>
<feature type="compositionally biased region" description="Polar residues" evidence="19">
    <location>
        <begin position="425"/>
        <end position="450"/>
    </location>
</feature>
<feature type="disulfide bond" evidence="16">
    <location>
        <begin position="1176"/>
        <end position="1194"/>
    </location>
</feature>
<evidence type="ECO:0000313" key="26">
    <source>
        <dbReference type="Proteomes" id="UP000694865"/>
    </source>
</evidence>
<dbReference type="CDD" id="cd00041">
    <property type="entry name" value="CUB"/>
    <property type="match status" value="10"/>
</dbReference>
<dbReference type="InterPro" id="IPR036790">
    <property type="entry name" value="Frizzled_dom_sf"/>
</dbReference>
<evidence type="ECO:0000256" key="12">
    <source>
        <dbReference type="ARBA" id="ARBA00023157"/>
    </source>
</evidence>
<feature type="disulfide bond" evidence="16">
    <location>
        <begin position="1188"/>
        <end position="1203"/>
    </location>
</feature>
<feature type="disulfide bond" evidence="16">
    <location>
        <begin position="2163"/>
        <end position="2175"/>
    </location>
</feature>
<dbReference type="InterPro" id="IPR018097">
    <property type="entry name" value="EGF_Ca-bd_CS"/>
</dbReference>
<dbReference type="Pfam" id="PF01390">
    <property type="entry name" value="SEA"/>
    <property type="match status" value="1"/>
</dbReference>
<evidence type="ECO:0000256" key="4">
    <source>
        <dbReference type="ARBA" id="ARBA00022536"/>
    </source>
</evidence>
<feature type="disulfide bond" evidence="16">
    <location>
        <begin position="2170"/>
        <end position="2188"/>
    </location>
</feature>
<dbReference type="CDD" id="cd00112">
    <property type="entry name" value="LDLa"/>
    <property type="match status" value="14"/>
</dbReference>
<dbReference type="InterPro" id="IPR033116">
    <property type="entry name" value="TRYPSIN_SER"/>
</dbReference>
<feature type="compositionally biased region" description="Pro residues" evidence="19">
    <location>
        <begin position="252"/>
        <end position="269"/>
    </location>
</feature>
<feature type="disulfide bond" evidence="16">
    <location>
        <begin position="3350"/>
        <end position="3365"/>
    </location>
</feature>
<dbReference type="InterPro" id="IPR009003">
    <property type="entry name" value="Peptidase_S1_PA"/>
</dbReference>
<dbReference type="Gene3D" id="3.30.70.960">
    <property type="entry name" value="SEA domain"/>
    <property type="match status" value="1"/>
</dbReference>
<keyword evidence="5" id="KW-0254">Endocytosis</keyword>
<feature type="domain" description="EGF-like" evidence="23">
    <location>
        <begin position="1411"/>
        <end position="1447"/>
    </location>
</feature>
<dbReference type="InterPro" id="IPR020067">
    <property type="entry name" value="Frizzled_dom"/>
</dbReference>
<dbReference type="InterPro" id="IPR000082">
    <property type="entry name" value="SEA_dom"/>
</dbReference>
<evidence type="ECO:0000256" key="9">
    <source>
        <dbReference type="ARBA" id="ARBA00022968"/>
    </source>
</evidence>
<evidence type="ECO:0000256" key="16">
    <source>
        <dbReference type="PROSITE-ProRule" id="PRU00124"/>
    </source>
</evidence>
<keyword evidence="12 15" id="KW-1015">Disulfide bond</keyword>
<dbReference type="SUPFAM" id="SSF57424">
    <property type="entry name" value="LDL receptor-like module"/>
    <property type="match status" value="12"/>
</dbReference>
<feature type="domain" description="CUB" evidence="21">
    <location>
        <begin position="2946"/>
        <end position="3062"/>
    </location>
</feature>
<dbReference type="PROSITE" id="PS50038">
    <property type="entry name" value="FZ"/>
    <property type="match status" value="2"/>
</dbReference>
<feature type="disulfide bond" evidence="16">
    <location>
        <begin position="3411"/>
        <end position="3429"/>
    </location>
</feature>
<dbReference type="PROSITE" id="PS01180">
    <property type="entry name" value="CUB"/>
    <property type="match status" value="10"/>
</dbReference>
<feature type="disulfide bond" evidence="16">
    <location>
        <begin position="3682"/>
        <end position="3700"/>
    </location>
</feature>
<feature type="disulfide bond" evidence="16">
    <location>
        <begin position="3601"/>
        <end position="3613"/>
    </location>
</feature>
<evidence type="ECO:0000256" key="8">
    <source>
        <dbReference type="ARBA" id="ARBA00022737"/>
    </source>
</evidence>
<dbReference type="PROSITE" id="PS50068">
    <property type="entry name" value="LDLRA_2"/>
    <property type="match status" value="14"/>
</dbReference>
<dbReference type="InterPro" id="IPR018114">
    <property type="entry name" value="TRYPSIN_HIS"/>
</dbReference>
<feature type="compositionally biased region" description="Polar residues" evidence="19">
    <location>
        <begin position="376"/>
        <end position="400"/>
    </location>
</feature>
<dbReference type="InterPro" id="IPR043504">
    <property type="entry name" value="Peptidase_S1_PA_chymotrypsin"/>
</dbReference>
<feature type="compositionally biased region" description="Low complexity" evidence="19">
    <location>
        <begin position="501"/>
        <end position="530"/>
    </location>
</feature>
<dbReference type="Pfam" id="PF00008">
    <property type="entry name" value="EGF"/>
    <property type="match status" value="1"/>
</dbReference>
<protein>
    <submittedName>
        <fullName evidence="27">Uncharacterized protein LOC100377183</fullName>
    </submittedName>
</protein>
<keyword evidence="18" id="KW-0720">Serine protease</keyword>
<feature type="compositionally biased region" description="Polar residues" evidence="19">
    <location>
        <begin position="475"/>
        <end position="500"/>
    </location>
</feature>
<feature type="disulfide bond" evidence="16">
    <location>
        <begin position="3657"/>
        <end position="3672"/>
    </location>
</feature>
<feature type="disulfide bond" evidence="16">
    <location>
        <begin position="3675"/>
        <end position="3687"/>
    </location>
</feature>
<dbReference type="CDD" id="cd00054">
    <property type="entry name" value="EGF_CA"/>
    <property type="match status" value="3"/>
</dbReference>
<evidence type="ECO:0000259" key="22">
    <source>
        <dbReference type="PROSITE" id="PS50024"/>
    </source>
</evidence>
<dbReference type="InterPro" id="IPR023415">
    <property type="entry name" value="LDLR_class-A_CS"/>
</dbReference>
<dbReference type="Gene3D" id="2.120.10.30">
    <property type="entry name" value="TolB, C-terminal domain"/>
    <property type="match status" value="2"/>
</dbReference>
<evidence type="ECO:0000259" key="25">
    <source>
        <dbReference type="PROSITE" id="PS50240"/>
    </source>
</evidence>
<feature type="compositionally biased region" description="Polar residues" evidence="19">
    <location>
        <begin position="340"/>
        <end position="351"/>
    </location>
</feature>
<dbReference type="Gene3D" id="2.10.25.10">
    <property type="entry name" value="Laminin"/>
    <property type="match status" value="4"/>
</dbReference>
<dbReference type="InterPro" id="IPR000033">
    <property type="entry name" value="LDLR_classB_rpt"/>
</dbReference>
<dbReference type="SUPFAM" id="SSF50494">
    <property type="entry name" value="Trypsin-like serine proteases"/>
    <property type="match status" value="2"/>
</dbReference>
<gene>
    <name evidence="27" type="primary">LOC100377183</name>
</gene>
<evidence type="ECO:0000256" key="6">
    <source>
        <dbReference type="ARBA" id="ARBA00022659"/>
    </source>
</evidence>
<evidence type="ECO:0000256" key="10">
    <source>
        <dbReference type="ARBA" id="ARBA00022989"/>
    </source>
</evidence>
<keyword evidence="4 15" id="KW-0245">EGF-like domain</keyword>
<keyword evidence="13" id="KW-0675">Receptor</keyword>
<feature type="disulfide bond" evidence="16">
    <location>
        <begin position="2182"/>
        <end position="2197"/>
    </location>
</feature>
<dbReference type="Pfam" id="PF00057">
    <property type="entry name" value="Ldl_recept_a"/>
    <property type="match status" value="4"/>
</dbReference>
<evidence type="ECO:0000256" key="15">
    <source>
        <dbReference type="PROSITE-ProRule" id="PRU00076"/>
    </source>
</evidence>
<dbReference type="SMART" id="SM00020">
    <property type="entry name" value="Tryp_SPc"/>
    <property type="match status" value="2"/>
</dbReference>